<feature type="transmembrane region" description="Helical" evidence="1">
    <location>
        <begin position="21"/>
        <end position="40"/>
    </location>
</feature>
<feature type="transmembrane region" description="Helical" evidence="1">
    <location>
        <begin position="112"/>
        <end position="133"/>
    </location>
</feature>
<proteinExistence type="predicted"/>
<dbReference type="PANTHER" id="PTHR37305:SF2">
    <property type="entry name" value="BACITRACIN TRANSPORT PERMEASE PROTEIN BCRB"/>
    <property type="match status" value="1"/>
</dbReference>
<feature type="transmembrane region" description="Helical" evidence="1">
    <location>
        <begin position="299"/>
        <end position="324"/>
    </location>
</feature>
<evidence type="ECO:0000313" key="2">
    <source>
        <dbReference type="EMBL" id="SDC19293.1"/>
    </source>
</evidence>
<dbReference type="EMBL" id="FMZA01000004">
    <property type="protein sequence ID" value="SDC19293.1"/>
    <property type="molecule type" value="Genomic_DNA"/>
</dbReference>
<organism evidence="2 3">
    <name type="scientific">Melghirimyces thermohalophilus</name>
    <dbReference type="NCBI Taxonomy" id="1236220"/>
    <lineage>
        <taxon>Bacteria</taxon>
        <taxon>Bacillati</taxon>
        <taxon>Bacillota</taxon>
        <taxon>Bacilli</taxon>
        <taxon>Bacillales</taxon>
        <taxon>Thermoactinomycetaceae</taxon>
        <taxon>Melghirimyces</taxon>
    </lineage>
</organism>
<reference evidence="2 3" key="1">
    <citation type="submission" date="2016-10" db="EMBL/GenBank/DDBJ databases">
        <authorList>
            <person name="de Groot N.N."/>
        </authorList>
    </citation>
    <scope>NUCLEOTIDE SEQUENCE [LARGE SCALE GENOMIC DNA]</scope>
    <source>
        <strain evidence="2 3">DSM 45514</strain>
    </source>
</reference>
<feature type="transmembrane region" description="Helical" evidence="1">
    <location>
        <begin position="256"/>
        <end position="279"/>
    </location>
</feature>
<keyword evidence="1" id="KW-1133">Transmembrane helix</keyword>
<keyword evidence="1" id="KW-0472">Membrane</keyword>
<dbReference type="GO" id="GO:0140359">
    <property type="term" value="F:ABC-type transporter activity"/>
    <property type="evidence" value="ECO:0007669"/>
    <property type="project" value="InterPro"/>
</dbReference>
<feature type="transmembrane region" description="Helical" evidence="1">
    <location>
        <begin position="219"/>
        <end position="244"/>
    </location>
</feature>
<keyword evidence="3" id="KW-1185">Reference proteome</keyword>
<evidence type="ECO:0000313" key="3">
    <source>
        <dbReference type="Proteomes" id="UP000199387"/>
    </source>
</evidence>
<dbReference type="Pfam" id="PF12679">
    <property type="entry name" value="ABC2_membrane_2"/>
    <property type="match status" value="1"/>
</dbReference>
<accession>A0A1G6JKP8</accession>
<dbReference type="Proteomes" id="UP000199387">
    <property type="component" value="Unassembled WGS sequence"/>
</dbReference>
<protein>
    <submittedName>
        <fullName evidence="2">ABC-2 type transport system permease protein</fullName>
    </submittedName>
</protein>
<gene>
    <name evidence="2" type="ORF">SAMN04488112_10484</name>
</gene>
<keyword evidence="1" id="KW-0812">Transmembrane</keyword>
<dbReference type="STRING" id="1236220.SAMN04488112_10484"/>
<evidence type="ECO:0000256" key="1">
    <source>
        <dbReference type="SAM" id="Phobius"/>
    </source>
</evidence>
<feature type="transmembrane region" description="Helical" evidence="1">
    <location>
        <begin position="160"/>
        <end position="189"/>
    </location>
</feature>
<dbReference type="AlphaFoldDB" id="A0A1G6JKP8"/>
<dbReference type="PANTHER" id="PTHR37305">
    <property type="entry name" value="INTEGRAL MEMBRANE PROTEIN-RELATED"/>
    <property type="match status" value="1"/>
</dbReference>
<name>A0A1G6JKP8_9BACL</name>
<dbReference type="GO" id="GO:0005886">
    <property type="term" value="C:plasma membrane"/>
    <property type="evidence" value="ECO:0007669"/>
    <property type="project" value="UniProtKB-SubCell"/>
</dbReference>
<sequence>MGNMSGLVYNELLKMVKKKRVLSVLLIIAVLIPLFTYGQYRTIQNTIDQMETSDWRSILQQQIIDNQNRLSSSRMPPEWKEHLKLHIQQQQYYLDHDINPATPGAPTFVRKFIGEAVSLFLPLLVVVIASDIVSSERGAGTIKLLLTRPVRRWQVLLSKYVALLLLVSFTVTATAILGTLISGVIFGYAGWEMPVFTGFKENNGELITQQVHLVPQWQYILMAYGLAWFSSLTVATLSFMVSVLMRSTAASMGTMLAAVISGSLLTQIAPSWTALKYLAFTNLRLTDYLSGRPAMIEGMSLPFSLSILTLWSLAGLIIAFTVFAKRDVLA</sequence>